<dbReference type="InterPro" id="IPR001853">
    <property type="entry name" value="DSBA-like_thioredoxin_dom"/>
</dbReference>
<keyword evidence="3" id="KW-1185">Reference proteome</keyword>
<dbReference type="PANTHER" id="PTHR13887">
    <property type="entry name" value="GLUTATHIONE S-TRANSFERASE KAPPA"/>
    <property type="match status" value="1"/>
</dbReference>
<comment type="caution">
    <text evidence="2">The sequence shown here is derived from an EMBL/GenBank/DDBJ whole genome shotgun (WGS) entry which is preliminary data.</text>
</comment>
<organism evidence="2 3">
    <name type="scientific">Noviluteimonas gilva</name>
    <dbReference type="NCBI Taxonomy" id="2682097"/>
    <lineage>
        <taxon>Bacteria</taxon>
        <taxon>Pseudomonadati</taxon>
        <taxon>Pseudomonadota</taxon>
        <taxon>Gammaproteobacteria</taxon>
        <taxon>Lysobacterales</taxon>
        <taxon>Lysobacteraceae</taxon>
        <taxon>Noviluteimonas</taxon>
    </lineage>
</organism>
<gene>
    <name evidence="2" type="ORF">GN331_13640</name>
</gene>
<sequence>MEFQPRRTLQLQVVIDVICPWCYIGKRSLDLARERLAAQGLDVEVEWLPYLLNPSMPLEGMDRKAFRSARFGWDVALEMDARAADAGRRIGAHFDYSLQHRTPNTVAAHALIRSAHIEGGSALQERLVDALFVDYFANGGDIGEDAVLERIATQVGMGRGAVQRSIPYRADIPRRAVAIRDLGLNGVPSYLANGRLLFSGSQDVEGYVRRLLRVADDLVAA</sequence>
<name>A0A7C9LQ66_9GAMM</name>
<dbReference type="Proteomes" id="UP000479692">
    <property type="component" value="Unassembled WGS sequence"/>
</dbReference>
<evidence type="ECO:0000259" key="1">
    <source>
        <dbReference type="Pfam" id="PF01323"/>
    </source>
</evidence>
<dbReference type="EMBL" id="WOXT01000004">
    <property type="protein sequence ID" value="MUV15243.1"/>
    <property type="molecule type" value="Genomic_DNA"/>
</dbReference>
<proteinExistence type="predicted"/>
<feature type="domain" description="DSBA-like thioredoxin" evidence="1">
    <location>
        <begin position="11"/>
        <end position="210"/>
    </location>
</feature>
<dbReference type="PANTHER" id="PTHR13887:SF41">
    <property type="entry name" value="THIOREDOXIN SUPERFAMILY PROTEIN"/>
    <property type="match status" value="1"/>
</dbReference>
<dbReference type="InterPro" id="IPR036249">
    <property type="entry name" value="Thioredoxin-like_sf"/>
</dbReference>
<dbReference type="GO" id="GO:0016491">
    <property type="term" value="F:oxidoreductase activity"/>
    <property type="evidence" value="ECO:0007669"/>
    <property type="project" value="InterPro"/>
</dbReference>
<evidence type="ECO:0000313" key="3">
    <source>
        <dbReference type="Proteomes" id="UP000479692"/>
    </source>
</evidence>
<dbReference type="Pfam" id="PF01323">
    <property type="entry name" value="DSBA"/>
    <property type="match status" value="1"/>
</dbReference>
<accession>A0A7C9LQ66</accession>
<protein>
    <recommendedName>
        <fullName evidence="1">DSBA-like thioredoxin domain-containing protein</fullName>
    </recommendedName>
</protein>
<dbReference type="Gene3D" id="3.40.30.10">
    <property type="entry name" value="Glutaredoxin"/>
    <property type="match status" value="1"/>
</dbReference>
<evidence type="ECO:0000313" key="2">
    <source>
        <dbReference type="EMBL" id="MUV15243.1"/>
    </source>
</evidence>
<dbReference type="SUPFAM" id="SSF52833">
    <property type="entry name" value="Thioredoxin-like"/>
    <property type="match status" value="1"/>
</dbReference>
<reference evidence="2 3" key="1">
    <citation type="submission" date="2019-12" db="EMBL/GenBank/DDBJ databases">
        <authorList>
            <person name="Xu J."/>
        </authorList>
    </citation>
    <scope>NUCLEOTIDE SEQUENCE [LARGE SCALE GENOMIC DNA]</scope>
    <source>
        <strain evidence="2 3">HX-5-24</strain>
    </source>
</reference>
<dbReference type="AlphaFoldDB" id="A0A7C9LQ66"/>
<dbReference type="CDD" id="cd03024">
    <property type="entry name" value="DsbA_FrnE"/>
    <property type="match status" value="1"/>
</dbReference>
<dbReference type="RefSeq" id="WP_156642782.1">
    <property type="nucleotide sequence ID" value="NZ_WOXT01000004.1"/>
</dbReference>